<dbReference type="EMBL" id="JACBPP010000008">
    <property type="protein sequence ID" value="KAF7999754.1"/>
    <property type="molecule type" value="Genomic_DNA"/>
</dbReference>
<evidence type="ECO:0000313" key="1">
    <source>
        <dbReference type="EMBL" id="KAF7999754.1"/>
    </source>
</evidence>
<proteinExistence type="predicted"/>
<name>A0A8H7GLR1_9ASCO</name>
<comment type="caution">
    <text evidence="1">The sequence shown here is derived from an EMBL/GenBank/DDBJ whole genome shotgun (WGS) entry which is preliminary data.</text>
</comment>
<organism evidence="1 2">
    <name type="scientific">Metschnikowia pulcherrima</name>
    <dbReference type="NCBI Taxonomy" id="27326"/>
    <lineage>
        <taxon>Eukaryota</taxon>
        <taxon>Fungi</taxon>
        <taxon>Dikarya</taxon>
        <taxon>Ascomycota</taxon>
        <taxon>Saccharomycotina</taxon>
        <taxon>Pichiomycetes</taxon>
        <taxon>Metschnikowiaceae</taxon>
        <taxon>Metschnikowia</taxon>
    </lineage>
</organism>
<protein>
    <submittedName>
        <fullName evidence="1">Uncharacterized protein</fullName>
    </submittedName>
</protein>
<dbReference type="Proteomes" id="UP000649328">
    <property type="component" value="Unassembled WGS sequence"/>
</dbReference>
<sequence>MPRFERSRTLERLQTIIHNIDESAPSSVKTEHKITRGHLRFFKGFHVKFAYTTSKHLEEIGDTTDSQTLLGSSEN</sequence>
<keyword evidence="2" id="KW-1185">Reference proteome</keyword>
<evidence type="ECO:0000313" key="2">
    <source>
        <dbReference type="Proteomes" id="UP000649328"/>
    </source>
</evidence>
<reference evidence="1" key="1">
    <citation type="submission" date="2020-10" db="EMBL/GenBank/DDBJ databases">
        <title>The Whole-Genome Sequence of Metschnikowia persimmonesis, a Novel Endophytic Yeast Species Isolated from Medicinal Plant Diospyros kaki Thumb.</title>
        <authorList>
            <person name="Rahmat E."/>
            <person name="Kang Y."/>
        </authorList>
    </citation>
    <scope>NUCLEOTIDE SEQUENCE</scope>
    <source>
        <strain evidence="1">KIOM G15050</strain>
    </source>
</reference>
<dbReference type="AlphaFoldDB" id="A0A8H7GLR1"/>
<gene>
    <name evidence="1" type="ORF">HF325_005603</name>
</gene>
<accession>A0A8H7GLR1</accession>